<dbReference type="Proteomes" id="UP000789570">
    <property type="component" value="Unassembled WGS sequence"/>
</dbReference>
<dbReference type="AlphaFoldDB" id="A0A9N9DYH9"/>
<accession>A0A9N9DYH9</accession>
<name>A0A9N9DYH9_9GLOM</name>
<organism evidence="1 2">
    <name type="scientific">Funneliformis caledonium</name>
    <dbReference type="NCBI Taxonomy" id="1117310"/>
    <lineage>
        <taxon>Eukaryota</taxon>
        <taxon>Fungi</taxon>
        <taxon>Fungi incertae sedis</taxon>
        <taxon>Mucoromycota</taxon>
        <taxon>Glomeromycotina</taxon>
        <taxon>Glomeromycetes</taxon>
        <taxon>Glomerales</taxon>
        <taxon>Glomeraceae</taxon>
        <taxon>Funneliformis</taxon>
    </lineage>
</organism>
<dbReference type="OrthoDB" id="19861at2759"/>
<evidence type="ECO:0000313" key="1">
    <source>
        <dbReference type="EMBL" id="CAG8653886.1"/>
    </source>
</evidence>
<protein>
    <submittedName>
        <fullName evidence="1">5544_t:CDS:1</fullName>
    </submittedName>
</protein>
<evidence type="ECO:0000313" key="2">
    <source>
        <dbReference type="Proteomes" id="UP000789570"/>
    </source>
</evidence>
<reference evidence="1" key="1">
    <citation type="submission" date="2021-06" db="EMBL/GenBank/DDBJ databases">
        <authorList>
            <person name="Kallberg Y."/>
            <person name="Tangrot J."/>
            <person name="Rosling A."/>
        </authorList>
    </citation>
    <scope>NUCLEOTIDE SEQUENCE</scope>
    <source>
        <strain evidence="1">UK204</strain>
    </source>
</reference>
<keyword evidence="2" id="KW-1185">Reference proteome</keyword>
<sequence length="139" mass="16360">DEGANRFWNVLKDKNVERGEFLQPPEGIHFLGDKDEVSILYIRKCYRDSAKIAFDKKRKKDSRISGNPDNNVFCTSSIKVIELYQKNSNTRYIIDGKKPVKANTRTILLCSPRKDIYREFDKFRFLTIRIIPVLETKRD</sequence>
<gene>
    <name evidence="1" type="ORF">FCALED_LOCUS11209</name>
</gene>
<proteinExistence type="predicted"/>
<comment type="caution">
    <text evidence="1">The sequence shown here is derived from an EMBL/GenBank/DDBJ whole genome shotgun (WGS) entry which is preliminary data.</text>
</comment>
<feature type="non-terminal residue" evidence="1">
    <location>
        <position position="1"/>
    </location>
</feature>
<dbReference type="EMBL" id="CAJVPQ010004554">
    <property type="protein sequence ID" value="CAG8653886.1"/>
    <property type="molecule type" value="Genomic_DNA"/>
</dbReference>